<proteinExistence type="predicted"/>
<gene>
    <name evidence="2" type="ORF">NQ317_012834</name>
</gene>
<dbReference type="PANTHER" id="PTHR23279">
    <property type="entry name" value="DEFECTIVE PROBOSCIS EXTENSION RESPONSE DPR -RELATED"/>
    <property type="match status" value="1"/>
</dbReference>
<evidence type="ECO:0000259" key="1">
    <source>
        <dbReference type="PROSITE" id="PS50835"/>
    </source>
</evidence>
<dbReference type="Pfam" id="PF13895">
    <property type="entry name" value="Ig_2"/>
    <property type="match status" value="1"/>
</dbReference>
<organism evidence="2 3">
    <name type="scientific">Molorchus minor</name>
    <dbReference type="NCBI Taxonomy" id="1323400"/>
    <lineage>
        <taxon>Eukaryota</taxon>
        <taxon>Metazoa</taxon>
        <taxon>Ecdysozoa</taxon>
        <taxon>Arthropoda</taxon>
        <taxon>Hexapoda</taxon>
        <taxon>Insecta</taxon>
        <taxon>Pterygota</taxon>
        <taxon>Neoptera</taxon>
        <taxon>Endopterygota</taxon>
        <taxon>Coleoptera</taxon>
        <taxon>Polyphaga</taxon>
        <taxon>Cucujiformia</taxon>
        <taxon>Chrysomeloidea</taxon>
        <taxon>Cerambycidae</taxon>
        <taxon>Lamiinae</taxon>
        <taxon>Monochamini</taxon>
        <taxon>Molorchus</taxon>
    </lineage>
</organism>
<sequence>MANAVDHNSEISNSKWVSRAQIKGPDAVYVQNGSPVTFTCEISPLSLQSGAYGLFLTSKPPVRWLHDGKEVSFEFQNNISIDTDDTDNDQRIFSTLHMPTVSWKDSGQYTCMQPSTKPASVKLFVVEGTVLCNALN</sequence>
<dbReference type="SMART" id="SM00409">
    <property type="entry name" value="IG"/>
    <property type="match status" value="1"/>
</dbReference>
<evidence type="ECO:0000313" key="2">
    <source>
        <dbReference type="EMBL" id="KAJ8974542.1"/>
    </source>
</evidence>
<dbReference type="Gene3D" id="2.60.40.10">
    <property type="entry name" value="Immunoglobulins"/>
    <property type="match status" value="1"/>
</dbReference>
<dbReference type="PROSITE" id="PS50835">
    <property type="entry name" value="IG_LIKE"/>
    <property type="match status" value="1"/>
</dbReference>
<reference evidence="2" key="1">
    <citation type="journal article" date="2023" name="Insect Mol. Biol.">
        <title>Genome sequencing provides insights into the evolution of gene families encoding plant cell wall-degrading enzymes in longhorned beetles.</title>
        <authorList>
            <person name="Shin N.R."/>
            <person name="Okamura Y."/>
            <person name="Kirsch R."/>
            <person name="Pauchet Y."/>
        </authorList>
    </citation>
    <scope>NUCLEOTIDE SEQUENCE</scope>
    <source>
        <strain evidence="2">MMC_N1</strain>
    </source>
</reference>
<dbReference type="InterPro" id="IPR003599">
    <property type="entry name" value="Ig_sub"/>
</dbReference>
<dbReference type="SUPFAM" id="SSF48726">
    <property type="entry name" value="Immunoglobulin"/>
    <property type="match status" value="1"/>
</dbReference>
<accession>A0ABQ9JAS0</accession>
<dbReference type="InterPro" id="IPR007110">
    <property type="entry name" value="Ig-like_dom"/>
</dbReference>
<dbReference type="PANTHER" id="PTHR23279:SF41">
    <property type="entry name" value="DEFECTIVE PROBOSCIS EXTENSION RESPONSE 4-RELATED"/>
    <property type="match status" value="1"/>
</dbReference>
<dbReference type="Proteomes" id="UP001162164">
    <property type="component" value="Unassembled WGS sequence"/>
</dbReference>
<dbReference type="InterPro" id="IPR036179">
    <property type="entry name" value="Ig-like_dom_sf"/>
</dbReference>
<dbReference type="EMBL" id="JAPWTJ010000973">
    <property type="protein sequence ID" value="KAJ8974542.1"/>
    <property type="molecule type" value="Genomic_DNA"/>
</dbReference>
<dbReference type="CDD" id="cd00096">
    <property type="entry name" value="Ig"/>
    <property type="match status" value="1"/>
</dbReference>
<evidence type="ECO:0000313" key="3">
    <source>
        <dbReference type="Proteomes" id="UP001162164"/>
    </source>
</evidence>
<comment type="caution">
    <text evidence="2">The sequence shown here is derived from an EMBL/GenBank/DDBJ whole genome shotgun (WGS) entry which is preliminary data.</text>
</comment>
<name>A0ABQ9JAS0_9CUCU</name>
<dbReference type="InterPro" id="IPR013783">
    <property type="entry name" value="Ig-like_fold"/>
</dbReference>
<keyword evidence="3" id="KW-1185">Reference proteome</keyword>
<protein>
    <recommendedName>
        <fullName evidence="1">Ig-like domain-containing protein</fullName>
    </recommendedName>
</protein>
<dbReference type="InterPro" id="IPR037448">
    <property type="entry name" value="Zig-8"/>
</dbReference>
<feature type="domain" description="Ig-like" evidence="1">
    <location>
        <begin position="30"/>
        <end position="122"/>
    </location>
</feature>